<organism evidence="2 3">
    <name type="scientific">Miscanthus lutarioriparius</name>
    <dbReference type="NCBI Taxonomy" id="422564"/>
    <lineage>
        <taxon>Eukaryota</taxon>
        <taxon>Viridiplantae</taxon>
        <taxon>Streptophyta</taxon>
        <taxon>Embryophyta</taxon>
        <taxon>Tracheophyta</taxon>
        <taxon>Spermatophyta</taxon>
        <taxon>Magnoliopsida</taxon>
        <taxon>Liliopsida</taxon>
        <taxon>Poales</taxon>
        <taxon>Poaceae</taxon>
        <taxon>PACMAD clade</taxon>
        <taxon>Panicoideae</taxon>
        <taxon>Andropogonodae</taxon>
        <taxon>Andropogoneae</taxon>
        <taxon>Saccharinae</taxon>
        <taxon>Miscanthus</taxon>
    </lineage>
</organism>
<keyword evidence="3" id="KW-1185">Reference proteome</keyword>
<feature type="transmembrane region" description="Helical" evidence="1">
    <location>
        <begin position="161"/>
        <end position="182"/>
    </location>
</feature>
<proteinExistence type="predicted"/>
<dbReference type="Proteomes" id="UP000604825">
    <property type="component" value="Unassembled WGS sequence"/>
</dbReference>
<evidence type="ECO:0000313" key="3">
    <source>
        <dbReference type="Proteomes" id="UP000604825"/>
    </source>
</evidence>
<keyword evidence="1" id="KW-0472">Membrane</keyword>
<name>A0A811SF18_9POAL</name>
<accession>A0A811SF18</accession>
<keyword evidence="1" id="KW-0812">Transmembrane</keyword>
<feature type="transmembrane region" description="Helical" evidence="1">
    <location>
        <begin position="103"/>
        <end position="122"/>
    </location>
</feature>
<feature type="transmembrane region" description="Helical" evidence="1">
    <location>
        <begin position="57"/>
        <end position="77"/>
    </location>
</feature>
<dbReference type="EMBL" id="CAJGYO010000019">
    <property type="protein sequence ID" value="CAD6340231.1"/>
    <property type="molecule type" value="Genomic_DNA"/>
</dbReference>
<comment type="caution">
    <text evidence="2">The sequence shown here is derived from an EMBL/GenBank/DDBJ whole genome shotgun (WGS) entry which is preliminary data.</text>
</comment>
<reference evidence="2" key="1">
    <citation type="submission" date="2020-10" db="EMBL/GenBank/DDBJ databases">
        <authorList>
            <person name="Han B."/>
            <person name="Lu T."/>
            <person name="Zhao Q."/>
            <person name="Huang X."/>
            <person name="Zhao Y."/>
        </authorList>
    </citation>
    <scope>NUCLEOTIDE SEQUENCE</scope>
</reference>
<gene>
    <name evidence="2" type="ORF">NCGR_LOCUS64329</name>
</gene>
<evidence type="ECO:0000313" key="2">
    <source>
        <dbReference type="EMBL" id="CAD6340231.1"/>
    </source>
</evidence>
<keyword evidence="1" id="KW-1133">Transmembrane helix</keyword>
<sequence>MDPAVSAGLPAAAALSVSVPAEAAAGAAARSAAWTQVTRVTVTWAGTSGAGGARRVTWAAALLLLGCAAAGLALAAADSRLLELGPCAHADQVAALRTASQRLLLAASAQVLAATMGVLVPARPVAVFAYIVEWLTAGPATDVLWMLVACHDSTAHDELSFHYRLFRFLLCAALAVGTFVSVW</sequence>
<dbReference type="AlphaFoldDB" id="A0A811SF18"/>
<evidence type="ECO:0000256" key="1">
    <source>
        <dbReference type="SAM" id="Phobius"/>
    </source>
</evidence>
<feature type="transmembrane region" description="Helical" evidence="1">
    <location>
        <begin position="128"/>
        <end position="149"/>
    </location>
</feature>
<protein>
    <submittedName>
        <fullName evidence="2">Uncharacterized protein</fullName>
    </submittedName>
</protein>